<gene>
    <name evidence="1" type="ORF">BaRGS_00035507</name>
</gene>
<comment type="caution">
    <text evidence="1">The sequence shown here is derived from an EMBL/GenBank/DDBJ whole genome shotgun (WGS) entry which is preliminary data.</text>
</comment>
<proteinExistence type="predicted"/>
<organism evidence="1 2">
    <name type="scientific">Batillaria attramentaria</name>
    <dbReference type="NCBI Taxonomy" id="370345"/>
    <lineage>
        <taxon>Eukaryota</taxon>
        <taxon>Metazoa</taxon>
        <taxon>Spiralia</taxon>
        <taxon>Lophotrochozoa</taxon>
        <taxon>Mollusca</taxon>
        <taxon>Gastropoda</taxon>
        <taxon>Caenogastropoda</taxon>
        <taxon>Sorbeoconcha</taxon>
        <taxon>Cerithioidea</taxon>
        <taxon>Batillariidae</taxon>
        <taxon>Batillaria</taxon>
    </lineage>
</organism>
<keyword evidence="2" id="KW-1185">Reference proteome</keyword>
<name>A0ABD0JEJ9_9CAEN</name>
<dbReference type="AlphaFoldDB" id="A0ABD0JEJ9"/>
<protein>
    <submittedName>
        <fullName evidence="1">Uncharacterized protein</fullName>
    </submittedName>
</protein>
<sequence>MSVIKISYLHRVYRTPQCPSCQMAEFCSSQGTRMTECRNVINQTALTLPGLPSMDDAVDIYPKKTLFTNLMAVYNTTFQYTVAVDRMAESELANVCGTDSTCGADCSDPLDVPGELVPYCTLRGVYLAFDDLLNEQLKPVLTSLHGPVPEPQAIIPNSDTTSGNQWPCFTDLLLLAAANRQMMEAKTVMTTSVLTQL</sequence>
<evidence type="ECO:0000313" key="1">
    <source>
        <dbReference type="EMBL" id="KAK7471848.1"/>
    </source>
</evidence>
<dbReference type="Proteomes" id="UP001519460">
    <property type="component" value="Unassembled WGS sequence"/>
</dbReference>
<reference evidence="1 2" key="1">
    <citation type="journal article" date="2023" name="Sci. Data">
        <title>Genome assembly of the Korean intertidal mud-creeper Batillaria attramentaria.</title>
        <authorList>
            <person name="Patra A.K."/>
            <person name="Ho P.T."/>
            <person name="Jun S."/>
            <person name="Lee S.J."/>
            <person name="Kim Y."/>
            <person name="Won Y.J."/>
        </authorList>
    </citation>
    <scope>NUCLEOTIDE SEQUENCE [LARGE SCALE GENOMIC DNA]</scope>
    <source>
        <strain evidence="1">Wonlab-2016</strain>
    </source>
</reference>
<accession>A0ABD0JEJ9</accession>
<evidence type="ECO:0000313" key="2">
    <source>
        <dbReference type="Proteomes" id="UP001519460"/>
    </source>
</evidence>
<dbReference type="EMBL" id="JACVVK020000476">
    <property type="protein sequence ID" value="KAK7471848.1"/>
    <property type="molecule type" value="Genomic_DNA"/>
</dbReference>